<dbReference type="HAMAP" id="MF_01812">
    <property type="entry name" value="Eis"/>
    <property type="match status" value="1"/>
</dbReference>
<dbReference type="Proteomes" id="UP000239494">
    <property type="component" value="Unassembled WGS sequence"/>
</dbReference>
<feature type="binding site" evidence="4">
    <location>
        <begin position="83"/>
        <end position="85"/>
    </location>
    <ligand>
        <name>acetyl-CoA</name>
        <dbReference type="ChEBI" id="CHEBI:57288"/>
    </ligand>
</feature>
<comment type="subunit">
    <text evidence="4">Homohexamer; trimer of dimers.</text>
</comment>
<dbReference type="Pfam" id="PF17668">
    <property type="entry name" value="Acetyltransf_17"/>
    <property type="match status" value="1"/>
</dbReference>
<dbReference type="NCBIfam" id="NF002367">
    <property type="entry name" value="PRK01346.1-4"/>
    <property type="match status" value="1"/>
</dbReference>
<dbReference type="SUPFAM" id="SSF55729">
    <property type="entry name" value="Acyl-CoA N-acyltransferases (Nat)"/>
    <property type="match status" value="1"/>
</dbReference>
<dbReference type="InterPro" id="IPR016181">
    <property type="entry name" value="Acyl_CoA_acyltransferase"/>
</dbReference>
<feature type="domain" description="N-acetyltransferase" evidence="5">
    <location>
        <begin position="4"/>
        <end position="150"/>
    </location>
</feature>
<dbReference type="AlphaFoldDB" id="A0A2T0SVL2"/>
<dbReference type="Pfam" id="PF13530">
    <property type="entry name" value="SCP2_2"/>
    <property type="match status" value="1"/>
</dbReference>
<evidence type="ECO:0000259" key="5">
    <source>
        <dbReference type="PROSITE" id="PS51186"/>
    </source>
</evidence>
<name>A0A2T0SVL2_9PSEU</name>
<dbReference type="InterPro" id="IPR041380">
    <property type="entry name" value="Acetyltransf_17"/>
</dbReference>
<dbReference type="InterPro" id="IPR022902">
    <property type="entry name" value="NAcTrfase_Eis"/>
</dbReference>
<keyword evidence="2 4" id="KW-0808">Transferase</keyword>
<reference evidence="6 7" key="1">
    <citation type="submission" date="2018-03" db="EMBL/GenBank/DDBJ databases">
        <title>Genomic Encyclopedia of Archaeal and Bacterial Type Strains, Phase II (KMG-II): from individual species to whole genera.</title>
        <authorList>
            <person name="Goeker M."/>
        </authorList>
    </citation>
    <scope>NUCLEOTIDE SEQUENCE [LARGE SCALE GENOMIC DNA]</scope>
    <source>
        <strain evidence="6 7">DSM 44720</strain>
    </source>
</reference>
<dbReference type="PANTHER" id="PTHR37817">
    <property type="entry name" value="N-ACETYLTRANSFERASE EIS"/>
    <property type="match status" value="1"/>
</dbReference>
<comment type="caution">
    <text evidence="6">The sequence shown here is derived from an EMBL/GenBank/DDBJ whole genome shotgun (WGS) entry which is preliminary data.</text>
</comment>
<dbReference type="Pfam" id="PF13527">
    <property type="entry name" value="Acetyltransf_9"/>
    <property type="match status" value="1"/>
</dbReference>
<keyword evidence="3 4" id="KW-0012">Acyltransferase</keyword>
<dbReference type="Gene3D" id="3.30.1050.10">
    <property type="entry name" value="SCP2 sterol-binding domain"/>
    <property type="match status" value="1"/>
</dbReference>
<dbReference type="GO" id="GO:0030649">
    <property type="term" value="P:aminoglycoside antibiotic catabolic process"/>
    <property type="evidence" value="ECO:0007669"/>
    <property type="project" value="TreeGrafter"/>
</dbReference>
<evidence type="ECO:0000313" key="7">
    <source>
        <dbReference type="Proteomes" id="UP000239494"/>
    </source>
</evidence>
<gene>
    <name evidence="6" type="ORF">CLV43_110266</name>
</gene>
<dbReference type="PROSITE" id="PS51186">
    <property type="entry name" value="GNAT"/>
    <property type="match status" value="1"/>
</dbReference>
<evidence type="ECO:0000256" key="1">
    <source>
        <dbReference type="ARBA" id="ARBA00009213"/>
    </source>
</evidence>
<dbReference type="InterPro" id="IPR051554">
    <property type="entry name" value="Acetyltransferase_Eis"/>
</dbReference>
<feature type="binding site" evidence="4">
    <location>
        <begin position="119"/>
        <end position="120"/>
    </location>
    <ligand>
        <name>acetyl-CoA</name>
        <dbReference type="ChEBI" id="CHEBI:57288"/>
    </ligand>
</feature>
<protein>
    <submittedName>
        <fullName evidence="6">Putative acetyltransferase</fullName>
    </submittedName>
</protein>
<dbReference type="EMBL" id="PVTF01000010">
    <property type="protein sequence ID" value="PRY37454.1"/>
    <property type="molecule type" value="Genomic_DNA"/>
</dbReference>
<evidence type="ECO:0000256" key="2">
    <source>
        <dbReference type="ARBA" id="ARBA00022679"/>
    </source>
</evidence>
<organism evidence="6 7">
    <name type="scientific">Umezawaea tangerina</name>
    <dbReference type="NCBI Taxonomy" id="84725"/>
    <lineage>
        <taxon>Bacteria</taxon>
        <taxon>Bacillati</taxon>
        <taxon>Actinomycetota</taxon>
        <taxon>Actinomycetes</taxon>
        <taxon>Pseudonocardiales</taxon>
        <taxon>Pseudonocardiaceae</taxon>
        <taxon>Umezawaea</taxon>
    </lineage>
</organism>
<feature type="binding site" evidence="4">
    <location>
        <begin position="91"/>
        <end position="96"/>
    </location>
    <ligand>
        <name>acetyl-CoA</name>
        <dbReference type="ChEBI" id="CHEBI:57288"/>
    </ligand>
</feature>
<proteinExistence type="inferred from homology"/>
<feature type="active site" description="Proton acceptor; via carboxylate" evidence="4">
    <location>
        <position position="401"/>
    </location>
</feature>
<dbReference type="PANTHER" id="PTHR37817:SF1">
    <property type="entry name" value="N-ACETYLTRANSFERASE EIS"/>
    <property type="match status" value="1"/>
</dbReference>
<dbReference type="OrthoDB" id="8399956at2"/>
<comment type="similarity">
    <text evidence="1 4">Belongs to the acetyltransferase Eis family.</text>
</comment>
<accession>A0A2T0SVL2</accession>
<evidence type="ECO:0000256" key="3">
    <source>
        <dbReference type="ARBA" id="ARBA00023315"/>
    </source>
</evidence>
<dbReference type="SUPFAM" id="SSF55718">
    <property type="entry name" value="SCP-like"/>
    <property type="match status" value="1"/>
</dbReference>
<dbReference type="GO" id="GO:0034069">
    <property type="term" value="F:aminoglycoside N-acetyltransferase activity"/>
    <property type="evidence" value="ECO:0007669"/>
    <property type="project" value="TreeGrafter"/>
</dbReference>
<keyword evidence="7" id="KW-1185">Reference proteome</keyword>
<evidence type="ECO:0000256" key="4">
    <source>
        <dbReference type="HAMAP-Rule" id="MF_01812"/>
    </source>
</evidence>
<dbReference type="InterPro" id="IPR025559">
    <property type="entry name" value="Eis_dom"/>
</dbReference>
<dbReference type="Gene3D" id="3.40.630.30">
    <property type="match status" value="2"/>
</dbReference>
<dbReference type="RefSeq" id="WP_106191808.1">
    <property type="nucleotide sequence ID" value="NZ_PVTF01000010.1"/>
</dbReference>
<evidence type="ECO:0000313" key="6">
    <source>
        <dbReference type="EMBL" id="PRY37454.1"/>
    </source>
</evidence>
<feature type="active site" description="Proton donor" evidence="4">
    <location>
        <position position="124"/>
    </location>
</feature>
<dbReference type="InterPro" id="IPR000182">
    <property type="entry name" value="GNAT_dom"/>
</dbReference>
<sequence>MADHDIRVLDETQVRAAHTLFRGSLHTAPAPDEKWEQVKGTYEPGRTLGAFQDDELVGTAQSWAAGRLAVPGGDVPLAAVSRVGVRTDWTRRGVLSALMRRQLRSFQEAGEITATLRASESTIYGRFGYGVASRGRGVKIDRYRAALLPSPGTGGRIRLVDKDTALTLAPRIYEAAGLTRPGATSRWPAWWQLNLPRAFDENGKLAVHRGPDGDDGFVVYEVKSSSPSGHGNWVLTVLDLVAATPQVWAELWRFVFRVDVVDEVVGDLRPLDEPLEWLFADRRVVKVTEVEDETWLRLVDVPAALAARAYGRAEPVVIGVRDRYLPENDGTYRVTPDGAERTDRPADLALDVDLLASTYLGDVPFSTLAAAGRVDVLDHTALPRADALFGTSQSPWAGTFF</sequence>
<dbReference type="InterPro" id="IPR036527">
    <property type="entry name" value="SCP2_sterol-bd_dom_sf"/>
</dbReference>